<dbReference type="SUPFAM" id="SSF48452">
    <property type="entry name" value="TPR-like"/>
    <property type="match status" value="1"/>
</dbReference>
<organism evidence="3 4">
    <name type="scientific">Shewanella ulleungensis</name>
    <dbReference type="NCBI Taxonomy" id="2282699"/>
    <lineage>
        <taxon>Bacteria</taxon>
        <taxon>Pseudomonadati</taxon>
        <taxon>Pseudomonadota</taxon>
        <taxon>Gammaproteobacteria</taxon>
        <taxon>Alteromonadales</taxon>
        <taxon>Shewanellaceae</taxon>
        <taxon>Shewanella</taxon>
    </lineage>
</organism>
<evidence type="ECO:0000256" key="1">
    <source>
        <dbReference type="SAM" id="MobiDB-lite"/>
    </source>
</evidence>
<evidence type="ECO:0000313" key="4">
    <source>
        <dbReference type="Proteomes" id="UP000654004"/>
    </source>
</evidence>
<keyword evidence="4" id="KW-1185">Reference proteome</keyword>
<protein>
    <submittedName>
        <fullName evidence="3">MSHA biogenesis protein MshN</fullName>
    </submittedName>
</protein>
<dbReference type="SMART" id="SM00028">
    <property type="entry name" value="TPR"/>
    <property type="match status" value="3"/>
</dbReference>
<keyword evidence="2" id="KW-1133">Transmembrane helix</keyword>
<name>A0ABQ2QQS8_9GAMM</name>
<keyword evidence="2" id="KW-0812">Transmembrane</keyword>
<accession>A0ABQ2QQS8</accession>
<evidence type="ECO:0000256" key="2">
    <source>
        <dbReference type="SAM" id="Phobius"/>
    </source>
</evidence>
<comment type="caution">
    <text evidence="3">The sequence shown here is derived from an EMBL/GenBank/DDBJ whole genome shotgun (WGS) entry which is preliminary data.</text>
</comment>
<keyword evidence="2" id="KW-0472">Membrane</keyword>
<dbReference type="InterPro" id="IPR019734">
    <property type="entry name" value="TPR_rpt"/>
</dbReference>
<dbReference type="RefSeq" id="WP_188956466.1">
    <property type="nucleotide sequence ID" value="NZ_BMQW01000005.1"/>
</dbReference>
<reference evidence="4" key="1">
    <citation type="journal article" date="2019" name="Int. J. Syst. Evol. Microbiol.">
        <title>The Global Catalogue of Microorganisms (GCM) 10K type strain sequencing project: providing services to taxonomists for standard genome sequencing and annotation.</title>
        <authorList>
            <consortium name="The Broad Institute Genomics Platform"/>
            <consortium name="The Broad Institute Genome Sequencing Center for Infectious Disease"/>
            <person name="Wu L."/>
            <person name="Ma J."/>
        </authorList>
    </citation>
    <scope>NUCLEOTIDE SEQUENCE [LARGE SCALE GENOMIC DNA]</scope>
    <source>
        <strain evidence="4">JCM 32305</strain>
    </source>
</reference>
<sequence length="445" mass="48897">MSVIIKMLRDLEQREKPDSAQSDPATSQSKGEFVRPQVQYYPTEKSRSPLIAVGIGLLLLIPVAWFGVSMYQKIDPTVEPQLAEQSVTNAAIRSADDNAEDMPAQPIGDMQLSTSGIVQISKVERVDAQISNSVTTTTAVNDNNDNGVAKTASVAAITVSEEEPTERASDAMVAAQDTSVALVSNEATPLKQADEPVISKTKLTSTSTDKAKNINDVNRVVATTNQSQIVASDKPDVSTAASNDMTVKEVVLTKTQMAQLQYRKAVDAEKVQNVDDAASFYLEAIILQPSLHKARKQLVAIYYAQNNTTTAMRLLESGISMFPQEWEFYVILARIQVEMKAFDSANITLASIPDNSSWSRDKWVAQTELAQSNQDYILAEQAYRNLLQAESTQARWWMGLGYALDSQQKYIPAAQAYRSALSYEGLSMSAMNFIETRLAQLGENR</sequence>
<feature type="transmembrane region" description="Helical" evidence="2">
    <location>
        <begin position="50"/>
        <end position="71"/>
    </location>
</feature>
<gene>
    <name evidence="3" type="primary">mshN</name>
    <name evidence="3" type="ORF">GCM10009410_23770</name>
</gene>
<proteinExistence type="predicted"/>
<dbReference type="Gene3D" id="1.25.40.10">
    <property type="entry name" value="Tetratricopeptide repeat domain"/>
    <property type="match status" value="2"/>
</dbReference>
<dbReference type="EMBL" id="BMQW01000005">
    <property type="protein sequence ID" value="GGP88941.1"/>
    <property type="molecule type" value="Genomic_DNA"/>
</dbReference>
<evidence type="ECO:0000313" key="3">
    <source>
        <dbReference type="EMBL" id="GGP88941.1"/>
    </source>
</evidence>
<dbReference type="InterPro" id="IPR011990">
    <property type="entry name" value="TPR-like_helical_dom_sf"/>
</dbReference>
<feature type="compositionally biased region" description="Polar residues" evidence="1">
    <location>
        <begin position="19"/>
        <end position="30"/>
    </location>
</feature>
<feature type="region of interest" description="Disordered" evidence="1">
    <location>
        <begin position="10"/>
        <end position="36"/>
    </location>
</feature>
<dbReference type="Proteomes" id="UP000654004">
    <property type="component" value="Unassembled WGS sequence"/>
</dbReference>